<dbReference type="PANTHER" id="PTHR30055:SF234">
    <property type="entry name" value="HTH-TYPE TRANSCRIPTIONAL REGULATOR BETI"/>
    <property type="match status" value="1"/>
</dbReference>
<dbReference type="InterPro" id="IPR036271">
    <property type="entry name" value="Tet_transcr_reg_TetR-rel_C_sf"/>
</dbReference>
<evidence type="ECO:0000259" key="5">
    <source>
        <dbReference type="PROSITE" id="PS50977"/>
    </source>
</evidence>
<dbReference type="AlphaFoldDB" id="A0A6J6NSM9"/>
<dbReference type="InterPro" id="IPR050109">
    <property type="entry name" value="HTH-type_TetR-like_transc_reg"/>
</dbReference>
<dbReference type="InterPro" id="IPR041490">
    <property type="entry name" value="KstR2_TetR_C"/>
</dbReference>
<dbReference type="InterPro" id="IPR001647">
    <property type="entry name" value="HTH_TetR"/>
</dbReference>
<dbReference type="EMBL" id="CAEZXR010000022">
    <property type="protein sequence ID" value="CAB4689457.1"/>
    <property type="molecule type" value="Genomic_DNA"/>
</dbReference>
<dbReference type="Gene3D" id="1.10.357.10">
    <property type="entry name" value="Tetracycline Repressor, domain 2"/>
    <property type="match status" value="1"/>
</dbReference>
<gene>
    <name evidence="6" type="ORF">UFOPK2579_00311</name>
</gene>
<reference evidence="6" key="1">
    <citation type="submission" date="2020-05" db="EMBL/GenBank/DDBJ databases">
        <authorList>
            <person name="Chiriac C."/>
            <person name="Salcher M."/>
            <person name="Ghai R."/>
            <person name="Kavagutti S V."/>
        </authorList>
    </citation>
    <scope>NUCLEOTIDE SEQUENCE</scope>
</reference>
<dbReference type="PANTHER" id="PTHR30055">
    <property type="entry name" value="HTH-TYPE TRANSCRIPTIONAL REGULATOR RUTR"/>
    <property type="match status" value="1"/>
</dbReference>
<sequence length="238" mass="25309">MTNGPLQLPGPPSATWRTDLEPDALPPTPELTGGQRRVLAAAMGLFATKGFVASTTRDIAAELGMQAPSLYNHFASKDAILERLVLFGWAHAHSELLSALVHAGSSPTAQLEALVRTHVLMSCEFPRLTLVIGTETAHLAPEPLAIVRNHRQATRDLLAQVLRRGHDEGSFHIAHLRTTMWTLAAMGQSAAVQYPYQPEIHAAEFAEEFVALALRVAGVAATLSSSAGSDAAVDAQAG</sequence>
<evidence type="ECO:0000313" key="6">
    <source>
        <dbReference type="EMBL" id="CAB4689457.1"/>
    </source>
</evidence>
<proteinExistence type="predicted"/>
<name>A0A6J6NSM9_9ZZZZ</name>
<dbReference type="Pfam" id="PF00440">
    <property type="entry name" value="TetR_N"/>
    <property type="match status" value="1"/>
</dbReference>
<evidence type="ECO:0000256" key="4">
    <source>
        <dbReference type="SAM" id="MobiDB-lite"/>
    </source>
</evidence>
<evidence type="ECO:0000256" key="3">
    <source>
        <dbReference type="ARBA" id="ARBA00023163"/>
    </source>
</evidence>
<protein>
    <submittedName>
        <fullName evidence="6">Unannotated protein</fullName>
    </submittedName>
</protein>
<keyword evidence="3" id="KW-0804">Transcription</keyword>
<dbReference type="PRINTS" id="PR00455">
    <property type="entry name" value="HTHTETR"/>
</dbReference>
<feature type="region of interest" description="Disordered" evidence="4">
    <location>
        <begin position="1"/>
        <end position="32"/>
    </location>
</feature>
<dbReference type="Pfam" id="PF17932">
    <property type="entry name" value="TetR_C_24"/>
    <property type="match status" value="1"/>
</dbReference>
<dbReference type="GO" id="GO:0003700">
    <property type="term" value="F:DNA-binding transcription factor activity"/>
    <property type="evidence" value="ECO:0007669"/>
    <property type="project" value="TreeGrafter"/>
</dbReference>
<accession>A0A6J6NSM9</accession>
<dbReference type="SUPFAM" id="SSF46689">
    <property type="entry name" value="Homeodomain-like"/>
    <property type="match status" value="1"/>
</dbReference>
<evidence type="ECO:0000256" key="2">
    <source>
        <dbReference type="ARBA" id="ARBA00023125"/>
    </source>
</evidence>
<dbReference type="InterPro" id="IPR009057">
    <property type="entry name" value="Homeodomain-like_sf"/>
</dbReference>
<keyword evidence="2" id="KW-0238">DNA-binding</keyword>
<evidence type="ECO:0000256" key="1">
    <source>
        <dbReference type="ARBA" id="ARBA00023015"/>
    </source>
</evidence>
<dbReference type="PROSITE" id="PS50977">
    <property type="entry name" value="HTH_TETR_2"/>
    <property type="match status" value="1"/>
</dbReference>
<dbReference type="SUPFAM" id="SSF48498">
    <property type="entry name" value="Tetracyclin repressor-like, C-terminal domain"/>
    <property type="match status" value="1"/>
</dbReference>
<organism evidence="6">
    <name type="scientific">freshwater metagenome</name>
    <dbReference type="NCBI Taxonomy" id="449393"/>
    <lineage>
        <taxon>unclassified sequences</taxon>
        <taxon>metagenomes</taxon>
        <taxon>ecological metagenomes</taxon>
    </lineage>
</organism>
<feature type="domain" description="HTH tetR-type" evidence="5">
    <location>
        <begin position="32"/>
        <end position="92"/>
    </location>
</feature>
<keyword evidence="1" id="KW-0805">Transcription regulation</keyword>
<dbReference type="GO" id="GO:0000976">
    <property type="term" value="F:transcription cis-regulatory region binding"/>
    <property type="evidence" value="ECO:0007669"/>
    <property type="project" value="TreeGrafter"/>
</dbReference>